<keyword evidence="1" id="KW-0472">Membrane</keyword>
<dbReference type="OrthoDB" id="9808690at2"/>
<dbReference type="AlphaFoldDB" id="A0A0F6SDB4"/>
<dbReference type="STRING" id="927083.DB32_000298"/>
<dbReference type="InterPro" id="IPR026272">
    <property type="entry name" value="SdpI"/>
</dbReference>
<dbReference type="EMBL" id="CP011125">
    <property type="protein sequence ID" value="AKF03149.1"/>
    <property type="molecule type" value="Genomic_DNA"/>
</dbReference>
<sequence>MSSMRSSWILGTVALVGSAVVYPWLPPEVPIHFDVTGHVDGTAPKAIGAFLLPVITLLTIAIVTWVHRRRPEHERAPIVATTLLSTALLTGLQTIILRAALLGVTDVAVALGTLLALASLGLALLLPRVRRNPVVGIRTPWTLASDEVWARSHRLGGYFFAAAGVIGLSAVLLGCPAVAVVALVAAAVAAGVGSWWIAREA</sequence>
<dbReference type="RefSeq" id="WP_053230619.1">
    <property type="nucleotide sequence ID" value="NZ_CP011125.1"/>
</dbReference>
<evidence type="ECO:0000259" key="2">
    <source>
        <dbReference type="Pfam" id="PF07853"/>
    </source>
</evidence>
<dbReference type="KEGG" id="samy:DB32_000298"/>
<keyword evidence="1" id="KW-1133">Transmembrane helix</keyword>
<accession>A0A0F6SDB4</accession>
<feature type="transmembrane region" description="Helical" evidence="1">
    <location>
        <begin position="179"/>
        <end position="198"/>
    </location>
</feature>
<gene>
    <name evidence="3" type="ORF">DB32_000298</name>
</gene>
<proteinExistence type="predicted"/>
<protein>
    <recommendedName>
        <fullName evidence="2">DUF1648 domain-containing protein</fullName>
    </recommendedName>
</protein>
<dbReference type="InterPro" id="IPR012867">
    <property type="entry name" value="DUF1648"/>
</dbReference>
<feature type="transmembrane region" description="Helical" evidence="1">
    <location>
        <begin position="7"/>
        <end position="25"/>
    </location>
</feature>
<dbReference type="PANTHER" id="PTHR37810">
    <property type="entry name" value="IMMUNITY PROTEIN SDPI"/>
    <property type="match status" value="1"/>
</dbReference>
<name>A0A0F6SDB4_9BACT</name>
<dbReference type="InterPro" id="IPR025962">
    <property type="entry name" value="SdpI/YhfL"/>
</dbReference>
<evidence type="ECO:0000313" key="3">
    <source>
        <dbReference type="EMBL" id="AKF03149.1"/>
    </source>
</evidence>
<keyword evidence="4" id="KW-1185">Reference proteome</keyword>
<dbReference type="Pfam" id="PF07853">
    <property type="entry name" value="DUF1648"/>
    <property type="match status" value="1"/>
</dbReference>
<dbReference type="PANTHER" id="PTHR37810:SF5">
    <property type="entry name" value="IMMUNITY PROTEIN SDPI"/>
    <property type="match status" value="1"/>
</dbReference>
<dbReference type="Pfam" id="PF13630">
    <property type="entry name" value="SdpI"/>
    <property type="match status" value="1"/>
</dbReference>
<feature type="domain" description="DUF1648" evidence="2">
    <location>
        <begin position="13"/>
        <end position="57"/>
    </location>
</feature>
<dbReference type="Proteomes" id="UP000034883">
    <property type="component" value="Chromosome"/>
</dbReference>
<organism evidence="3 4">
    <name type="scientific">Sandaracinus amylolyticus</name>
    <dbReference type="NCBI Taxonomy" id="927083"/>
    <lineage>
        <taxon>Bacteria</taxon>
        <taxon>Pseudomonadati</taxon>
        <taxon>Myxococcota</taxon>
        <taxon>Polyangia</taxon>
        <taxon>Polyangiales</taxon>
        <taxon>Sandaracinaceae</taxon>
        <taxon>Sandaracinus</taxon>
    </lineage>
</organism>
<keyword evidence="1" id="KW-0812">Transmembrane</keyword>
<reference evidence="3 4" key="1">
    <citation type="submission" date="2015-03" db="EMBL/GenBank/DDBJ databases">
        <title>Genome assembly of Sandaracinus amylolyticus DSM 53668.</title>
        <authorList>
            <person name="Sharma G."/>
            <person name="Subramanian S."/>
        </authorList>
    </citation>
    <scope>NUCLEOTIDE SEQUENCE [LARGE SCALE GENOMIC DNA]</scope>
    <source>
        <strain evidence="3 4">DSM 53668</strain>
    </source>
</reference>
<feature type="transmembrane region" description="Helical" evidence="1">
    <location>
        <begin position="45"/>
        <end position="66"/>
    </location>
</feature>
<dbReference type="GO" id="GO:0009636">
    <property type="term" value="P:response to toxic substance"/>
    <property type="evidence" value="ECO:0007669"/>
    <property type="project" value="TreeGrafter"/>
</dbReference>
<evidence type="ECO:0000256" key="1">
    <source>
        <dbReference type="SAM" id="Phobius"/>
    </source>
</evidence>
<evidence type="ECO:0000313" key="4">
    <source>
        <dbReference type="Proteomes" id="UP000034883"/>
    </source>
</evidence>
<dbReference type="PIRSF" id="PIRSF038959">
    <property type="entry name" value="SdpI"/>
    <property type="match status" value="1"/>
</dbReference>
<feature type="transmembrane region" description="Helical" evidence="1">
    <location>
        <begin position="78"/>
        <end position="101"/>
    </location>
</feature>
<feature type="transmembrane region" description="Helical" evidence="1">
    <location>
        <begin position="107"/>
        <end position="126"/>
    </location>
</feature>
<feature type="transmembrane region" description="Helical" evidence="1">
    <location>
        <begin position="155"/>
        <end position="173"/>
    </location>
</feature>